<dbReference type="GO" id="GO:0005886">
    <property type="term" value="C:plasma membrane"/>
    <property type="evidence" value="ECO:0007669"/>
    <property type="project" value="TreeGrafter"/>
</dbReference>
<evidence type="ECO:0000313" key="4">
    <source>
        <dbReference type="EMBL" id="VDM78523.1"/>
    </source>
</evidence>
<keyword evidence="2" id="KW-0812">Transmembrane</keyword>
<keyword evidence="5" id="KW-1185">Reference proteome</keyword>
<gene>
    <name evidence="4" type="ORF">SVUK_LOCUS13521</name>
</gene>
<dbReference type="Proteomes" id="UP000270094">
    <property type="component" value="Unassembled WGS sequence"/>
</dbReference>
<keyword evidence="2" id="KW-1133">Transmembrane helix</keyword>
<dbReference type="InterPro" id="IPR008753">
    <property type="entry name" value="Peptidase_M13_N"/>
</dbReference>
<feature type="domain" description="Peptidase M13 N-terminal" evidence="3">
    <location>
        <begin position="114"/>
        <end position="290"/>
    </location>
</feature>
<keyword evidence="2" id="KW-0472">Membrane</keyword>
<dbReference type="OrthoDB" id="6475849at2759"/>
<feature type="transmembrane region" description="Helical" evidence="2">
    <location>
        <begin position="35"/>
        <end position="60"/>
    </location>
</feature>
<sequence>MDNAQEFAVCFDKLLRSDISQSLARVAYVTSNPRVVVALASALLATLIIAVCSLVLVIVLNSGSTSKEDVTSSSMTNSCPVSSALSQNETLCLTEKCVQLAANYLNNMNRQADPCSNFYTFACGRYAESKVVPEHAKKVTVLSDMKKDLDLHLRGILENSSRKNASKPMALAQIYYDSCMDEDAQNEMGTLPLLSLISQLGGWEMLTNARFDSADYHWEISAGQLAVVGVDGLIKVFVHNSFEDSDKQILMFCSPKLFLEKKKYYRGAPSSNSFLSHYREYIVDLLQLLG</sequence>
<protein>
    <recommendedName>
        <fullName evidence="3">Peptidase M13 N-terminal domain-containing protein</fullName>
    </recommendedName>
</protein>
<name>A0A3P7JCR6_STRVU</name>
<dbReference type="PANTHER" id="PTHR11733">
    <property type="entry name" value="ZINC METALLOPROTEASE FAMILY M13 NEPRILYSIN-RELATED"/>
    <property type="match status" value="1"/>
</dbReference>
<dbReference type="GO" id="GO:0016485">
    <property type="term" value="P:protein processing"/>
    <property type="evidence" value="ECO:0007669"/>
    <property type="project" value="TreeGrafter"/>
</dbReference>
<accession>A0A3P7JCR6</accession>
<dbReference type="InterPro" id="IPR000718">
    <property type="entry name" value="Peptidase_M13"/>
</dbReference>
<dbReference type="PROSITE" id="PS51885">
    <property type="entry name" value="NEPRILYSIN"/>
    <property type="match status" value="1"/>
</dbReference>
<dbReference type="AlphaFoldDB" id="A0A3P7JCR6"/>
<dbReference type="Gene3D" id="1.10.1380.10">
    <property type="entry name" value="Neutral endopeptidase , domain2"/>
    <property type="match status" value="1"/>
</dbReference>
<dbReference type="Pfam" id="PF05649">
    <property type="entry name" value="Peptidase_M13_N"/>
    <property type="match status" value="1"/>
</dbReference>
<evidence type="ECO:0000313" key="5">
    <source>
        <dbReference type="Proteomes" id="UP000270094"/>
    </source>
</evidence>
<comment type="similarity">
    <text evidence="1">Belongs to the peptidase M13 family.</text>
</comment>
<dbReference type="InterPro" id="IPR024079">
    <property type="entry name" value="MetalloPept_cat_dom_sf"/>
</dbReference>
<evidence type="ECO:0000256" key="2">
    <source>
        <dbReference type="SAM" id="Phobius"/>
    </source>
</evidence>
<organism evidence="4 5">
    <name type="scientific">Strongylus vulgaris</name>
    <name type="common">Blood worm</name>
    <dbReference type="NCBI Taxonomy" id="40348"/>
    <lineage>
        <taxon>Eukaryota</taxon>
        <taxon>Metazoa</taxon>
        <taxon>Ecdysozoa</taxon>
        <taxon>Nematoda</taxon>
        <taxon>Chromadorea</taxon>
        <taxon>Rhabditida</taxon>
        <taxon>Rhabditina</taxon>
        <taxon>Rhabditomorpha</taxon>
        <taxon>Strongyloidea</taxon>
        <taxon>Strongylidae</taxon>
        <taxon>Strongylus</taxon>
    </lineage>
</organism>
<dbReference type="GO" id="GO:0004222">
    <property type="term" value="F:metalloendopeptidase activity"/>
    <property type="evidence" value="ECO:0007669"/>
    <property type="project" value="InterPro"/>
</dbReference>
<dbReference type="Gene3D" id="3.40.390.10">
    <property type="entry name" value="Collagenase (Catalytic Domain)"/>
    <property type="match status" value="1"/>
</dbReference>
<dbReference type="EMBL" id="UYYB01102217">
    <property type="protein sequence ID" value="VDM78523.1"/>
    <property type="molecule type" value="Genomic_DNA"/>
</dbReference>
<reference evidence="4 5" key="1">
    <citation type="submission" date="2018-11" db="EMBL/GenBank/DDBJ databases">
        <authorList>
            <consortium name="Pathogen Informatics"/>
        </authorList>
    </citation>
    <scope>NUCLEOTIDE SEQUENCE [LARGE SCALE GENOMIC DNA]</scope>
</reference>
<dbReference type="PANTHER" id="PTHR11733:SF167">
    <property type="entry name" value="FI17812P1-RELATED"/>
    <property type="match status" value="1"/>
</dbReference>
<evidence type="ECO:0000259" key="3">
    <source>
        <dbReference type="Pfam" id="PF05649"/>
    </source>
</evidence>
<proteinExistence type="inferred from homology"/>
<evidence type="ECO:0000256" key="1">
    <source>
        <dbReference type="ARBA" id="ARBA00007357"/>
    </source>
</evidence>
<dbReference type="InterPro" id="IPR042089">
    <property type="entry name" value="Peptidase_M13_dom_2"/>
</dbReference>
<dbReference type="SUPFAM" id="SSF55486">
    <property type="entry name" value="Metalloproteases ('zincins'), catalytic domain"/>
    <property type="match status" value="1"/>
</dbReference>